<dbReference type="NCBIfam" id="TIGR01082">
    <property type="entry name" value="murC"/>
    <property type="match status" value="1"/>
</dbReference>
<dbReference type="Gene3D" id="3.40.1190.10">
    <property type="entry name" value="Mur-like, catalytic domain"/>
    <property type="match status" value="1"/>
</dbReference>
<dbReference type="OrthoDB" id="9804126at2"/>
<sequence length="430" mass="48147">MGNYHMIGIKGSGMSALAQILFDLNHNVQGEDIESYLFTQAALESRNIPLYTFGSAPLAPDMTAIVSNAFDENHASIRKCKELGIPVYRYHYFLGEFIKSYNSIAVTGSHGKTTTTGMIVHTLNTENQLCSLIGDGTGFGHPDSNLFVFESCEYKRHFLAYKPDIAVITNIDYDHPDYFSDIDDVRHAFQEMAFLASKHIVACGDDEQVRLLNTNTEALYYGFDMQNELRACNLTTESQQTSFDVYYKETLLDRFHIPAFGRHNVLNALATIGVALILDTNLNMVKDRLAIFSGVKRRFTEKLWGTNVVIDDYAHHPSEIKATLEAAKSKYPDKKIVAIFQPHTFSRLEKLLDDFAMSLKGADEVFLCPIFGSAREHAGNISIGDLKDRIPHAELISDNAMADLSAYSDTILVFMGAGDIQKYQEQLLQS</sequence>
<evidence type="ECO:0000256" key="4">
    <source>
        <dbReference type="ARBA" id="ARBA00022490"/>
    </source>
</evidence>
<keyword evidence="7 14" id="KW-0547">Nucleotide-binding</keyword>
<dbReference type="AlphaFoldDB" id="A0A1A5YTB9"/>
<keyword evidence="12 14" id="KW-0961">Cell wall biogenesis/degradation</keyword>
<comment type="similarity">
    <text evidence="14">Belongs to the MurCDEF family.</text>
</comment>
<evidence type="ECO:0000256" key="5">
    <source>
        <dbReference type="ARBA" id="ARBA00022598"/>
    </source>
</evidence>
<evidence type="ECO:0000256" key="1">
    <source>
        <dbReference type="ARBA" id="ARBA00004496"/>
    </source>
</evidence>
<dbReference type="PANTHER" id="PTHR43445:SF3">
    <property type="entry name" value="UDP-N-ACETYLMURAMATE--L-ALANINE LIGASE"/>
    <property type="match status" value="1"/>
</dbReference>
<dbReference type="InterPro" id="IPR000713">
    <property type="entry name" value="Mur_ligase_N"/>
</dbReference>
<accession>A0A1A5YTB9</accession>
<dbReference type="GO" id="GO:0051301">
    <property type="term" value="P:cell division"/>
    <property type="evidence" value="ECO:0007669"/>
    <property type="project" value="UniProtKB-KW"/>
</dbReference>
<evidence type="ECO:0000256" key="13">
    <source>
        <dbReference type="ARBA" id="ARBA00047833"/>
    </source>
</evidence>
<keyword evidence="10 14" id="KW-0573">Peptidoglycan synthesis</keyword>
<keyword evidence="19" id="KW-1185">Reference proteome</keyword>
<dbReference type="STRING" id="1844972.A7K91_25660"/>
<reference evidence="18 19" key="1">
    <citation type="submission" date="2016-05" db="EMBL/GenBank/DDBJ databases">
        <title>Paenibacillus oryzae. sp. nov., isolated from the rice root.</title>
        <authorList>
            <person name="Zhang J."/>
            <person name="Zhang X."/>
        </authorList>
    </citation>
    <scope>NUCLEOTIDE SEQUENCE [LARGE SCALE GENOMIC DNA]</scope>
    <source>
        <strain evidence="18 19">1DrF-4</strain>
    </source>
</reference>
<evidence type="ECO:0000256" key="8">
    <source>
        <dbReference type="ARBA" id="ARBA00022840"/>
    </source>
</evidence>
<dbReference type="PANTHER" id="PTHR43445">
    <property type="entry name" value="UDP-N-ACETYLMURAMATE--L-ALANINE LIGASE-RELATED"/>
    <property type="match status" value="1"/>
</dbReference>
<dbReference type="SUPFAM" id="SSF51984">
    <property type="entry name" value="MurCD N-terminal domain"/>
    <property type="match status" value="1"/>
</dbReference>
<feature type="domain" description="Mur ligase central" evidence="17">
    <location>
        <begin position="106"/>
        <end position="275"/>
    </location>
</feature>
<evidence type="ECO:0000313" key="18">
    <source>
        <dbReference type="EMBL" id="OBR68876.1"/>
    </source>
</evidence>
<organism evidence="18 19">
    <name type="scientific">Paenibacillus oryzae</name>
    <dbReference type="NCBI Taxonomy" id="1844972"/>
    <lineage>
        <taxon>Bacteria</taxon>
        <taxon>Bacillati</taxon>
        <taxon>Bacillota</taxon>
        <taxon>Bacilli</taxon>
        <taxon>Bacillales</taxon>
        <taxon>Paenibacillaceae</taxon>
        <taxon>Paenibacillus</taxon>
    </lineage>
</organism>
<dbReference type="EMBL" id="LYPA01000024">
    <property type="protein sequence ID" value="OBR68876.1"/>
    <property type="molecule type" value="Genomic_DNA"/>
</dbReference>
<keyword evidence="11 14" id="KW-0131">Cell cycle</keyword>
<comment type="function">
    <text evidence="14">Cell wall formation.</text>
</comment>
<dbReference type="HAMAP" id="MF_00046">
    <property type="entry name" value="MurC"/>
    <property type="match status" value="1"/>
</dbReference>
<gene>
    <name evidence="14" type="primary">murC</name>
    <name evidence="18" type="ORF">A7K91_25660</name>
</gene>
<dbReference type="GO" id="GO:0009252">
    <property type="term" value="P:peptidoglycan biosynthetic process"/>
    <property type="evidence" value="ECO:0007669"/>
    <property type="project" value="UniProtKB-UniRule"/>
</dbReference>
<keyword evidence="9 14" id="KW-0133">Cell shape</keyword>
<comment type="catalytic activity">
    <reaction evidence="13 14">
        <text>UDP-N-acetyl-alpha-D-muramate + L-alanine + ATP = UDP-N-acetyl-alpha-D-muramoyl-L-alanine + ADP + phosphate + H(+)</text>
        <dbReference type="Rhea" id="RHEA:23372"/>
        <dbReference type="ChEBI" id="CHEBI:15378"/>
        <dbReference type="ChEBI" id="CHEBI:30616"/>
        <dbReference type="ChEBI" id="CHEBI:43474"/>
        <dbReference type="ChEBI" id="CHEBI:57972"/>
        <dbReference type="ChEBI" id="CHEBI:70757"/>
        <dbReference type="ChEBI" id="CHEBI:83898"/>
        <dbReference type="ChEBI" id="CHEBI:456216"/>
        <dbReference type="EC" id="6.3.2.8"/>
    </reaction>
</comment>
<dbReference type="GO" id="GO:0008360">
    <property type="term" value="P:regulation of cell shape"/>
    <property type="evidence" value="ECO:0007669"/>
    <property type="project" value="UniProtKB-KW"/>
</dbReference>
<keyword evidence="8 14" id="KW-0067">ATP-binding</keyword>
<dbReference type="GO" id="GO:0005737">
    <property type="term" value="C:cytoplasm"/>
    <property type="evidence" value="ECO:0007669"/>
    <property type="project" value="UniProtKB-SubCell"/>
</dbReference>
<comment type="caution">
    <text evidence="18">The sequence shown here is derived from an EMBL/GenBank/DDBJ whole genome shotgun (WGS) entry which is preliminary data.</text>
</comment>
<evidence type="ECO:0000259" key="15">
    <source>
        <dbReference type="Pfam" id="PF01225"/>
    </source>
</evidence>
<feature type="binding site" evidence="14">
    <location>
        <begin position="108"/>
        <end position="114"/>
    </location>
    <ligand>
        <name>ATP</name>
        <dbReference type="ChEBI" id="CHEBI:30616"/>
    </ligand>
</feature>
<dbReference type="InterPro" id="IPR005758">
    <property type="entry name" value="UDP-N-AcMur_Ala_ligase_MurC"/>
</dbReference>
<dbReference type="InterPro" id="IPR004101">
    <property type="entry name" value="Mur_ligase_C"/>
</dbReference>
<dbReference type="RefSeq" id="WP_068678942.1">
    <property type="nucleotide sequence ID" value="NZ_LYPA01000024.1"/>
</dbReference>
<name>A0A1A5YTB9_9BACL</name>
<evidence type="ECO:0000259" key="16">
    <source>
        <dbReference type="Pfam" id="PF02875"/>
    </source>
</evidence>
<evidence type="ECO:0000256" key="9">
    <source>
        <dbReference type="ARBA" id="ARBA00022960"/>
    </source>
</evidence>
<dbReference type="Gene3D" id="3.40.50.720">
    <property type="entry name" value="NAD(P)-binding Rossmann-like Domain"/>
    <property type="match status" value="1"/>
</dbReference>
<dbReference type="Pfam" id="PF08245">
    <property type="entry name" value="Mur_ligase_M"/>
    <property type="match status" value="1"/>
</dbReference>
<feature type="domain" description="Mur ligase N-terminal catalytic" evidence="15">
    <location>
        <begin position="4"/>
        <end position="101"/>
    </location>
</feature>
<dbReference type="Proteomes" id="UP000092024">
    <property type="component" value="Unassembled WGS sequence"/>
</dbReference>
<comment type="pathway">
    <text evidence="2 14">Cell wall biogenesis; peptidoglycan biosynthesis.</text>
</comment>
<dbReference type="EC" id="6.3.2.8" evidence="3 14"/>
<evidence type="ECO:0000259" key="17">
    <source>
        <dbReference type="Pfam" id="PF08245"/>
    </source>
</evidence>
<dbReference type="InterPro" id="IPR013221">
    <property type="entry name" value="Mur_ligase_cen"/>
</dbReference>
<evidence type="ECO:0000256" key="7">
    <source>
        <dbReference type="ARBA" id="ARBA00022741"/>
    </source>
</evidence>
<evidence type="ECO:0000313" key="19">
    <source>
        <dbReference type="Proteomes" id="UP000092024"/>
    </source>
</evidence>
<dbReference type="SUPFAM" id="SSF53244">
    <property type="entry name" value="MurD-like peptide ligases, peptide-binding domain"/>
    <property type="match status" value="1"/>
</dbReference>
<dbReference type="GO" id="GO:0008763">
    <property type="term" value="F:UDP-N-acetylmuramate-L-alanine ligase activity"/>
    <property type="evidence" value="ECO:0007669"/>
    <property type="project" value="UniProtKB-UniRule"/>
</dbReference>
<keyword evidence="6 14" id="KW-0132">Cell division</keyword>
<evidence type="ECO:0000256" key="14">
    <source>
        <dbReference type="HAMAP-Rule" id="MF_00046"/>
    </source>
</evidence>
<keyword evidence="4 14" id="KW-0963">Cytoplasm</keyword>
<evidence type="ECO:0000256" key="6">
    <source>
        <dbReference type="ARBA" id="ARBA00022618"/>
    </source>
</evidence>
<dbReference type="SUPFAM" id="SSF53623">
    <property type="entry name" value="MurD-like peptide ligases, catalytic domain"/>
    <property type="match status" value="1"/>
</dbReference>
<evidence type="ECO:0000256" key="10">
    <source>
        <dbReference type="ARBA" id="ARBA00022984"/>
    </source>
</evidence>
<proteinExistence type="inferred from homology"/>
<dbReference type="Pfam" id="PF01225">
    <property type="entry name" value="Mur_ligase"/>
    <property type="match status" value="1"/>
</dbReference>
<dbReference type="GO" id="GO:0071555">
    <property type="term" value="P:cell wall organization"/>
    <property type="evidence" value="ECO:0007669"/>
    <property type="project" value="UniProtKB-KW"/>
</dbReference>
<evidence type="ECO:0000256" key="11">
    <source>
        <dbReference type="ARBA" id="ARBA00023306"/>
    </source>
</evidence>
<evidence type="ECO:0000256" key="2">
    <source>
        <dbReference type="ARBA" id="ARBA00004752"/>
    </source>
</evidence>
<evidence type="ECO:0000256" key="3">
    <source>
        <dbReference type="ARBA" id="ARBA00012211"/>
    </source>
</evidence>
<dbReference type="Pfam" id="PF02875">
    <property type="entry name" value="Mur_ligase_C"/>
    <property type="match status" value="1"/>
</dbReference>
<dbReference type="Gene3D" id="3.90.190.20">
    <property type="entry name" value="Mur ligase, C-terminal domain"/>
    <property type="match status" value="1"/>
</dbReference>
<dbReference type="GO" id="GO:0005524">
    <property type="term" value="F:ATP binding"/>
    <property type="evidence" value="ECO:0007669"/>
    <property type="project" value="UniProtKB-UniRule"/>
</dbReference>
<keyword evidence="5 14" id="KW-0436">Ligase</keyword>
<dbReference type="InterPro" id="IPR050061">
    <property type="entry name" value="MurCDEF_pg_biosynth"/>
</dbReference>
<protein>
    <recommendedName>
        <fullName evidence="3 14">UDP-N-acetylmuramate--L-alanine ligase</fullName>
        <ecNumber evidence="3 14">6.3.2.8</ecNumber>
    </recommendedName>
    <alternativeName>
        <fullName evidence="14">UDP-N-acetylmuramoyl-L-alanine synthetase</fullName>
    </alternativeName>
</protein>
<dbReference type="UniPathway" id="UPA00219"/>
<evidence type="ECO:0000256" key="12">
    <source>
        <dbReference type="ARBA" id="ARBA00023316"/>
    </source>
</evidence>
<comment type="subcellular location">
    <subcellularLocation>
        <location evidence="1 14">Cytoplasm</location>
    </subcellularLocation>
</comment>
<dbReference type="InterPro" id="IPR036565">
    <property type="entry name" value="Mur-like_cat_sf"/>
</dbReference>
<dbReference type="InterPro" id="IPR036615">
    <property type="entry name" value="Mur_ligase_C_dom_sf"/>
</dbReference>
<feature type="domain" description="Mur ligase C-terminal" evidence="16">
    <location>
        <begin position="306"/>
        <end position="416"/>
    </location>
</feature>